<organism evidence="4 5">
    <name type="scientific">Polynucleobacter meluiroseus</name>
    <dbReference type="NCBI Taxonomy" id="1938814"/>
    <lineage>
        <taxon>Bacteria</taxon>
        <taxon>Pseudomonadati</taxon>
        <taxon>Pseudomonadota</taxon>
        <taxon>Betaproteobacteria</taxon>
        <taxon>Burkholderiales</taxon>
        <taxon>Burkholderiaceae</taxon>
        <taxon>Polynucleobacter</taxon>
    </lineage>
</organism>
<dbReference type="NCBIfam" id="TIGR03505">
    <property type="entry name" value="FimV_core"/>
    <property type="match status" value="1"/>
</dbReference>
<evidence type="ECO:0000256" key="1">
    <source>
        <dbReference type="SAM" id="Coils"/>
    </source>
</evidence>
<dbReference type="InterPro" id="IPR057840">
    <property type="entry name" value="FimV_N"/>
</dbReference>
<evidence type="ECO:0000259" key="3">
    <source>
        <dbReference type="Pfam" id="PF25800"/>
    </source>
</evidence>
<feature type="coiled-coil region" evidence="1">
    <location>
        <begin position="270"/>
        <end position="304"/>
    </location>
</feature>
<keyword evidence="2" id="KW-1133">Transmembrane helix</keyword>
<protein>
    <submittedName>
        <fullName evidence="4">Pilus assembly protein FimV</fullName>
    </submittedName>
</protein>
<dbReference type="RefSeq" id="WP_096672675.1">
    <property type="nucleotide sequence ID" value="NZ_OANS01000002.1"/>
</dbReference>
<feature type="domain" description="FimV N-terminal" evidence="3">
    <location>
        <begin position="29"/>
        <end position="137"/>
    </location>
</feature>
<dbReference type="Pfam" id="PF25800">
    <property type="entry name" value="FimV_N"/>
    <property type="match status" value="1"/>
</dbReference>
<keyword evidence="2" id="KW-0812">Transmembrane</keyword>
<dbReference type="AlphaFoldDB" id="A0A240E219"/>
<name>A0A240E219_9BURK</name>
<evidence type="ECO:0000313" key="4">
    <source>
        <dbReference type="EMBL" id="SNX28526.1"/>
    </source>
</evidence>
<reference evidence="5" key="1">
    <citation type="submission" date="2017-08" db="EMBL/GenBank/DDBJ databases">
        <authorList>
            <person name="Varghese N."/>
            <person name="Submissions S."/>
        </authorList>
    </citation>
    <scope>NUCLEOTIDE SEQUENCE [LARGE SCALE GENOMIC DNA]</scope>
    <source>
        <strain evidence="5">AP-Melu-1000-B4</strain>
    </source>
</reference>
<dbReference type="Gene3D" id="1.20.58.2200">
    <property type="match status" value="1"/>
</dbReference>
<proteinExistence type="predicted"/>
<keyword evidence="1" id="KW-0175">Coiled coil</keyword>
<evidence type="ECO:0000313" key="5">
    <source>
        <dbReference type="Proteomes" id="UP000218069"/>
    </source>
</evidence>
<dbReference type="Proteomes" id="UP000218069">
    <property type="component" value="Unassembled WGS sequence"/>
</dbReference>
<sequence length="464" mass="50328">MSFFSTPKILRLAVLSILLCLSYAATAVSLGSPLLLSQPGEPLRVEIPIRLDTQESDLLSTLEATIPSKVVYERLGISAKVLDFNIQSMVYRNAQEKLMVLVETVKPIPISDDPFTDLLINLKWSSGEITKAFTLLLGDSQKIIVKSGQTLSEVAAQMAPQLDGASLDQAMLALFKANPDAFASGNINRLQAGAELAKPNQALLRSISPAEARQFVAESNAEWQAEKDAQSFGKKDGGAIKDAALANSDRLKIGSSTDGNAQELRYTEELVAQEKVLEQTKERVAELEKNIADLQLLIEKAKTKSTPSNWQSDYFGGGTFAPAAVALTFIIFTGLLLWFLARNARRSEMVSFNQSVVPTAQKIDYGTAVSAMPARAKALFAGIDLNLSPKKIDPRSALSTSTLSNDAVIDTLRVKLNLARAYMTIEDFSAAKKTLEEVALMGSVDPVITLETQELLSELSSRLN</sequence>
<accession>A0A240E219</accession>
<dbReference type="EMBL" id="OANS01000002">
    <property type="protein sequence ID" value="SNX28526.1"/>
    <property type="molecule type" value="Genomic_DNA"/>
</dbReference>
<feature type="transmembrane region" description="Helical" evidence="2">
    <location>
        <begin position="314"/>
        <end position="341"/>
    </location>
</feature>
<keyword evidence="5" id="KW-1185">Reference proteome</keyword>
<gene>
    <name evidence="4" type="ORF">SAMN06295945_0858</name>
</gene>
<evidence type="ECO:0000256" key="2">
    <source>
        <dbReference type="SAM" id="Phobius"/>
    </source>
</evidence>
<dbReference type="InterPro" id="IPR038440">
    <property type="entry name" value="FimV_C_sf"/>
</dbReference>
<dbReference type="OrthoDB" id="5298707at2"/>
<keyword evidence="2" id="KW-0472">Membrane</keyword>
<dbReference type="InterPro" id="IPR020012">
    <property type="entry name" value="LysM_FimV"/>
</dbReference>